<evidence type="ECO:0000313" key="2">
    <source>
        <dbReference type="Proteomes" id="UP000053789"/>
    </source>
</evidence>
<organism evidence="1 2">
    <name type="scientific">Cladophialophora bantiana (strain ATCC 10958 / CBS 173.52 / CDC B-1940 / NIH 8579)</name>
    <name type="common">Xylohypha bantiana</name>
    <dbReference type="NCBI Taxonomy" id="1442370"/>
    <lineage>
        <taxon>Eukaryota</taxon>
        <taxon>Fungi</taxon>
        <taxon>Dikarya</taxon>
        <taxon>Ascomycota</taxon>
        <taxon>Pezizomycotina</taxon>
        <taxon>Eurotiomycetes</taxon>
        <taxon>Chaetothyriomycetidae</taxon>
        <taxon>Chaetothyriales</taxon>
        <taxon>Herpotrichiellaceae</taxon>
        <taxon>Cladophialophora</taxon>
    </lineage>
</organism>
<dbReference type="HOGENOM" id="CLU_2372598_0_0_1"/>
<proteinExistence type="predicted"/>
<dbReference type="EMBL" id="KN846989">
    <property type="protein sequence ID" value="KIW92397.1"/>
    <property type="molecule type" value="Genomic_DNA"/>
</dbReference>
<reference evidence="1" key="1">
    <citation type="submission" date="2015-01" db="EMBL/GenBank/DDBJ databases">
        <title>The Genome Sequence of Cladophialophora bantiana CBS 173.52.</title>
        <authorList>
            <consortium name="The Broad Institute Genomics Platform"/>
            <person name="Cuomo C."/>
            <person name="de Hoog S."/>
            <person name="Gorbushina A."/>
            <person name="Stielow B."/>
            <person name="Teixiera M."/>
            <person name="Abouelleil A."/>
            <person name="Chapman S.B."/>
            <person name="Priest M."/>
            <person name="Young S.K."/>
            <person name="Wortman J."/>
            <person name="Nusbaum C."/>
            <person name="Birren B."/>
        </authorList>
    </citation>
    <scope>NUCLEOTIDE SEQUENCE [LARGE SCALE GENOMIC DNA]</scope>
    <source>
        <strain evidence="1">CBS 173.52</strain>
    </source>
</reference>
<keyword evidence="2" id="KW-1185">Reference proteome</keyword>
<dbReference type="AlphaFoldDB" id="A0A0D2G0X9"/>
<evidence type="ECO:0000313" key="1">
    <source>
        <dbReference type="EMBL" id="KIW92397.1"/>
    </source>
</evidence>
<protein>
    <submittedName>
        <fullName evidence="1">Uncharacterized protein</fullName>
    </submittedName>
</protein>
<dbReference type="VEuPathDB" id="FungiDB:Z519_07381"/>
<name>A0A0D2G0X9_CLAB1</name>
<accession>A0A0D2G0X9</accession>
<sequence>MALARGSCAKSDLDKLGLAELDPEKVGLGGTDPAAEEQYHLEFATNRYRPAAYAGRVDEFLAELFHPAPTPLVLDHHLAVTSGGPIRPVRAWNLD</sequence>
<gene>
    <name evidence="1" type="ORF">Z519_07381</name>
</gene>
<dbReference type="RefSeq" id="XP_016619066.1">
    <property type="nucleotide sequence ID" value="XM_016765116.1"/>
</dbReference>
<dbReference type="Proteomes" id="UP000053789">
    <property type="component" value="Unassembled WGS sequence"/>
</dbReference>
<dbReference type="GeneID" id="27700309"/>